<reference evidence="2 3" key="1">
    <citation type="journal article" date="2018" name="Nat. Genet.">
        <title>Extensive intraspecific gene order and gene structural variations between Mo17 and other maize genomes.</title>
        <authorList>
            <person name="Sun S."/>
            <person name="Zhou Y."/>
            <person name="Chen J."/>
            <person name="Shi J."/>
            <person name="Zhao H."/>
            <person name="Zhao H."/>
            <person name="Song W."/>
            <person name="Zhang M."/>
            <person name="Cui Y."/>
            <person name="Dong X."/>
            <person name="Liu H."/>
            <person name="Ma X."/>
            <person name="Jiao Y."/>
            <person name="Wang B."/>
            <person name="Wei X."/>
            <person name="Stein J.C."/>
            <person name="Glaubitz J.C."/>
            <person name="Lu F."/>
            <person name="Yu G."/>
            <person name="Liang C."/>
            <person name="Fengler K."/>
            <person name="Li B."/>
            <person name="Rafalski A."/>
            <person name="Schnable P.S."/>
            <person name="Ware D.H."/>
            <person name="Buckler E.S."/>
            <person name="Lai J."/>
        </authorList>
    </citation>
    <scope>NUCLEOTIDE SEQUENCE [LARGE SCALE GENOMIC DNA]</scope>
    <source>
        <strain evidence="3">cv. Missouri 17</strain>
        <tissue evidence="2">Seedling</tissue>
    </source>
</reference>
<dbReference type="SMR" id="A0A3L6EAL6"/>
<sequence length="77" mass="8480">MSGGGDKAVGAPQQRNRERDEKYQGIKTEAKYDGMKDPAEDISRKNNALRISQEADMMSSSGKNLVVGKFLASRRCT</sequence>
<dbReference type="Proteomes" id="UP000251960">
    <property type="component" value="Chromosome 6"/>
</dbReference>
<proteinExistence type="predicted"/>
<dbReference type="EMBL" id="NCVQ01000007">
    <property type="protein sequence ID" value="PWZ17986.1"/>
    <property type="molecule type" value="Genomic_DNA"/>
</dbReference>
<evidence type="ECO:0000256" key="1">
    <source>
        <dbReference type="SAM" id="MobiDB-lite"/>
    </source>
</evidence>
<name>A0A3L6EAL6_MAIZE</name>
<evidence type="ECO:0000313" key="3">
    <source>
        <dbReference type="Proteomes" id="UP000251960"/>
    </source>
</evidence>
<evidence type="ECO:0000313" key="2">
    <source>
        <dbReference type="EMBL" id="PWZ17986.1"/>
    </source>
</evidence>
<dbReference type="AlphaFoldDB" id="A0A3L6EAL6"/>
<comment type="caution">
    <text evidence="2">The sequence shown here is derived from an EMBL/GenBank/DDBJ whole genome shotgun (WGS) entry which is preliminary data.</text>
</comment>
<protein>
    <submittedName>
        <fullName evidence="2">Uncharacterized protein</fullName>
    </submittedName>
</protein>
<feature type="region of interest" description="Disordered" evidence="1">
    <location>
        <begin position="1"/>
        <end position="43"/>
    </location>
</feature>
<feature type="compositionally biased region" description="Basic and acidic residues" evidence="1">
    <location>
        <begin position="15"/>
        <end position="43"/>
    </location>
</feature>
<accession>A0A3L6EAL6</accession>
<gene>
    <name evidence="2" type="ORF">Zm00014a_029776</name>
</gene>
<organism evidence="2 3">
    <name type="scientific">Zea mays</name>
    <name type="common">Maize</name>
    <dbReference type="NCBI Taxonomy" id="4577"/>
    <lineage>
        <taxon>Eukaryota</taxon>
        <taxon>Viridiplantae</taxon>
        <taxon>Streptophyta</taxon>
        <taxon>Embryophyta</taxon>
        <taxon>Tracheophyta</taxon>
        <taxon>Spermatophyta</taxon>
        <taxon>Magnoliopsida</taxon>
        <taxon>Liliopsida</taxon>
        <taxon>Poales</taxon>
        <taxon>Poaceae</taxon>
        <taxon>PACMAD clade</taxon>
        <taxon>Panicoideae</taxon>
        <taxon>Andropogonodae</taxon>
        <taxon>Andropogoneae</taxon>
        <taxon>Tripsacinae</taxon>
        <taxon>Zea</taxon>
    </lineage>
</organism>